<proteinExistence type="predicted"/>
<dbReference type="Gene3D" id="3.10.450.50">
    <property type="match status" value="1"/>
</dbReference>
<evidence type="ECO:0000259" key="1">
    <source>
        <dbReference type="Pfam" id="PF12680"/>
    </source>
</evidence>
<dbReference type="InterPro" id="IPR032710">
    <property type="entry name" value="NTF2-like_dom_sf"/>
</dbReference>
<dbReference type="EMBL" id="QLMJ01000022">
    <property type="protein sequence ID" value="RAK27662.1"/>
    <property type="molecule type" value="Genomic_DNA"/>
</dbReference>
<keyword evidence="2" id="KW-0413">Isomerase</keyword>
<gene>
    <name evidence="2" type="ORF">B0I29_12245</name>
</gene>
<evidence type="ECO:0000313" key="2">
    <source>
        <dbReference type="EMBL" id="RAK27662.1"/>
    </source>
</evidence>
<comment type="caution">
    <text evidence="2">The sequence shown here is derived from an EMBL/GenBank/DDBJ whole genome shotgun (WGS) entry which is preliminary data.</text>
</comment>
<dbReference type="Pfam" id="PF12680">
    <property type="entry name" value="SnoaL_2"/>
    <property type="match status" value="1"/>
</dbReference>
<dbReference type="OrthoDB" id="3681559at2"/>
<evidence type="ECO:0000313" key="3">
    <source>
        <dbReference type="Proteomes" id="UP000249341"/>
    </source>
</evidence>
<reference evidence="2 3" key="1">
    <citation type="submission" date="2018-06" db="EMBL/GenBank/DDBJ databases">
        <title>Genomic Encyclopedia of Type Strains, Phase III (KMG-III): the genomes of soil and plant-associated and newly described type strains.</title>
        <authorList>
            <person name="Whitman W."/>
        </authorList>
    </citation>
    <scope>NUCLEOTIDE SEQUENCE [LARGE SCALE GENOMIC DNA]</scope>
    <source>
        <strain evidence="2 3">CGMCC 4.7090</strain>
    </source>
</reference>
<sequence>MRTPSEVFKSLVNGVSEGNWQALPDLYAEHTDVSHPFDPHRSPALRTRDELREHFHPTGEGPDIRRQATNITIHETTDPEVLVAEFTYEGTADQIPFTQPAIFVLRIRNGQIVESRDYLDPLTTAQIHNRLDAAVKATKARTKPTNQPQ</sequence>
<dbReference type="AlphaFoldDB" id="A0A327Z0F3"/>
<feature type="domain" description="SnoaL-like" evidence="1">
    <location>
        <begin position="11"/>
        <end position="114"/>
    </location>
</feature>
<accession>A0A327Z0F3</accession>
<name>A0A327Z0F3_9ACTN</name>
<keyword evidence="3" id="KW-1185">Reference proteome</keyword>
<dbReference type="Proteomes" id="UP000249341">
    <property type="component" value="Unassembled WGS sequence"/>
</dbReference>
<dbReference type="RefSeq" id="WP_111653772.1">
    <property type="nucleotide sequence ID" value="NZ_JACHWI010000008.1"/>
</dbReference>
<dbReference type="CDD" id="cd00531">
    <property type="entry name" value="NTF2_like"/>
    <property type="match status" value="1"/>
</dbReference>
<dbReference type="InterPro" id="IPR037401">
    <property type="entry name" value="SnoaL-like"/>
</dbReference>
<protein>
    <submittedName>
        <fullName evidence="2">Ketosteroid isomerase-like protein</fullName>
    </submittedName>
</protein>
<dbReference type="SUPFAM" id="SSF54427">
    <property type="entry name" value="NTF2-like"/>
    <property type="match status" value="1"/>
</dbReference>
<dbReference type="GO" id="GO:0016853">
    <property type="term" value="F:isomerase activity"/>
    <property type="evidence" value="ECO:0007669"/>
    <property type="project" value="UniProtKB-KW"/>
</dbReference>
<organism evidence="2 3">
    <name type="scientific">Actinoplanes lutulentus</name>
    <dbReference type="NCBI Taxonomy" id="1287878"/>
    <lineage>
        <taxon>Bacteria</taxon>
        <taxon>Bacillati</taxon>
        <taxon>Actinomycetota</taxon>
        <taxon>Actinomycetes</taxon>
        <taxon>Micromonosporales</taxon>
        <taxon>Micromonosporaceae</taxon>
        <taxon>Actinoplanes</taxon>
    </lineage>
</organism>